<dbReference type="Proteomes" id="UP000800235">
    <property type="component" value="Unassembled WGS sequence"/>
</dbReference>
<name>A0A9P4U1X4_9PEZI</name>
<gene>
    <name evidence="2" type="ORF">EJ08DRAFT_722417</name>
</gene>
<keyword evidence="3" id="KW-1185">Reference proteome</keyword>
<evidence type="ECO:0000313" key="3">
    <source>
        <dbReference type="Proteomes" id="UP000800235"/>
    </source>
</evidence>
<accession>A0A9P4U1X4</accession>
<dbReference type="AlphaFoldDB" id="A0A9P4U1X4"/>
<dbReference type="EMBL" id="MU007014">
    <property type="protein sequence ID" value="KAF2435139.1"/>
    <property type="molecule type" value="Genomic_DNA"/>
</dbReference>
<feature type="region of interest" description="Disordered" evidence="1">
    <location>
        <begin position="1"/>
        <end position="43"/>
    </location>
</feature>
<feature type="region of interest" description="Disordered" evidence="1">
    <location>
        <begin position="56"/>
        <end position="76"/>
    </location>
</feature>
<organism evidence="2 3">
    <name type="scientific">Tothia fuscella</name>
    <dbReference type="NCBI Taxonomy" id="1048955"/>
    <lineage>
        <taxon>Eukaryota</taxon>
        <taxon>Fungi</taxon>
        <taxon>Dikarya</taxon>
        <taxon>Ascomycota</taxon>
        <taxon>Pezizomycotina</taxon>
        <taxon>Dothideomycetes</taxon>
        <taxon>Pleosporomycetidae</taxon>
        <taxon>Venturiales</taxon>
        <taxon>Cylindrosympodiaceae</taxon>
        <taxon>Tothia</taxon>
    </lineage>
</organism>
<sequence>MDPNTDDVNDNINDNPYKLTRNAHSNDLDGYARPTPQHRNNRPSRFRQFFADHTHSGQFHSDATPQTNGINRPGFNPDFHGTTLVGDMPAPRIPSQNLSPQINMTTWPRPQQSSAQINLLMQRVNNIGRPTALVPLNNQPTRPNDSQQGHTDSQILHILQDLNSSHGRSFATLVELHGAFFRNKSLLATEETRAGIPLTPTVAFNQIESREMLQREITWMGERILDLLVATEGENFNLKTRRTENGTQW</sequence>
<comment type="caution">
    <text evidence="2">The sequence shown here is derived from an EMBL/GenBank/DDBJ whole genome shotgun (WGS) entry which is preliminary data.</text>
</comment>
<feature type="compositionally biased region" description="Polar residues" evidence="1">
    <location>
        <begin position="56"/>
        <end position="70"/>
    </location>
</feature>
<proteinExistence type="predicted"/>
<protein>
    <submittedName>
        <fullName evidence="2">Uncharacterized protein</fullName>
    </submittedName>
</protein>
<evidence type="ECO:0000256" key="1">
    <source>
        <dbReference type="SAM" id="MobiDB-lite"/>
    </source>
</evidence>
<evidence type="ECO:0000313" key="2">
    <source>
        <dbReference type="EMBL" id="KAF2435139.1"/>
    </source>
</evidence>
<reference evidence="2" key="1">
    <citation type="journal article" date="2020" name="Stud. Mycol.">
        <title>101 Dothideomycetes genomes: a test case for predicting lifestyles and emergence of pathogens.</title>
        <authorList>
            <person name="Haridas S."/>
            <person name="Albert R."/>
            <person name="Binder M."/>
            <person name="Bloem J."/>
            <person name="Labutti K."/>
            <person name="Salamov A."/>
            <person name="Andreopoulos B."/>
            <person name="Baker S."/>
            <person name="Barry K."/>
            <person name="Bills G."/>
            <person name="Bluhm B."/>
            <person name="Cannon C."/>
            <person name="Castanera R."/>
            <person name="Culley D."/>
            <person name="Daum C."/>
            <person name="Ezra D."/>
            <person name="Gonzalez J."/>
            <person name="Henrissat B."/>
            <person name="Kuo A."/>
            <person name="Liang C."/>
            <person name="Lipzen A."/>
            <person name="Lutzoni F."/>
            <person name="Magnuson J."/>
            <person name="Mondo S."/>
            <person name="Nolan M."/>
            <person name="Ohm R."/>
            <person name="Pangilinan J."/>
            <person name="Park H.-J."/>
            <person name="Ramirez L."/>
            <person name="Alfaro M."/>
            <person name="Sun H."/>
            <person name="Tritt A."/>
            <person name="Yoshinaga Y."/>
            <person name="Zwiers L.-H."/>
            <person name="Turgeon B."/>
            <person name="Goodwin S."/>
            <person name="Spatafora J."/>
            <person name="Crous P."/>
            <person name="Grigoriev I."/>
        </authorList>
    </citation>
    <scope>NUCLEOTIDE SEQUENCE</scope>
    <source>
        <strain evidence="2">CBS 130266</strain>
    </source>
</reference>